<comment type="caution">
    <text evidence="1">The sequence shown here is derived from an EMBL/GenBank/DDBJ whole genome shotgun (WGS) entry which is preliminary data.</text>
</comment>
<sequence length="140" mass="15810">MDNELNRFLVAQERDYPTALAEIRQGRKRSHWMWYIFPQLQGLGYSPTARFYAIRDLGEAKAYLSHETLGPRLVEISRALLALPGHDATAVMGSPDDLKLRSSMTLFSLAPGADPVFAAVLDKFYRGQKDEKTEALIFGY</sequence>
<reference evidence="1" key="2">
    <citation type="submission" date="2020-09" db="EMBL/GenBank/DDBJ databases">
        <authorList>
            <person name="Sun Q."/>
            <person name="Zhou Y."/>
        </authorList>
    </citation>
    <scope>NUCLEOTIDE SEQUENCE</scope>
    <source>
        <strain evidence="1">CGMCC 1.15448</strain>
    </source>
</reference>
<accession>A0A8J2XVG7</accession>
<evidence type="ECO:0008006" key="3">
    <source>
        <dbReference type="Google" id="ProtNLM"/>
    </source>
</evidence>
<dbReference type="Gene3D" id="1.25.40.380">
    <property type="entry name" value="Protein of unknown function DUF1810"/>
    <property type="match status" value="1"/>
</dbReference>
<proteinExistence type="predicted"/>
<dbReference type="InterPro" id="IPR036287">
    <property type="entry name" value="Rv1873-like_sf"/>
</dbReference>
<evidence type="ECO:0000313" key="1">
    <source>
        <dbReference type="EMBL" id="GGB18374.1"/>
    </source>
</evidence>
<dbReference type="AlphaFoldDB" id="A0A8J2XVG7"/>
<name>A0A8J2XVG7_9BACT</name>
<dbReference type="Proteomes" id="UP000607559">
    <property type="component" value="Unassembled WGS sequence"/>
</dbReference>
<protein>
    <recommendedName>
        <fullName evidence="3">DUF1810 domain-containing protein</fullName>
    </recommendedName>
</protein>
<dbReference type="Pfam" id="PF08837">
    <property type="entry name" value="DUF1810"/>
    <property type="match status" value="1"/>
</dbReference>
<dbReference type="RefSeq" id="WP_188936537.1">
    <property type="nucleotide sequence ID" value="NZ_BMJC01000005.1"/>
</dbReference>
<keyword evidence="2" id="KW-1185">Reference proteome</keyword>
<reference evidence="1" key="1">
    <citation type="journal article" date="2014" name="Int. J. Syst. Evol. Microbiol.">
        <title>Complete genome sequence of Corynebacterium casei LMG S-19264T (=DSM 44701T), isolated from a smear-ripened cheese.</title>
        <authorList>
            <consortium name="US DOE Joint Genome Institute (JGI-PGF)"/>
            <person name="Walter F."/>
            <person name="Albersmeier A."/>
            <person name="Kalinowski J."/>
            <person name="Ruckert C."/>
        </authorList>
    </citation>
    <scope>NUCLEOTIDE SEQUENCE</scope>
    <source>
        <strain evidence="1">CGMCC 1.15448</strain>
    </source>
</reference>
<dbReference type="SUPFAM" id="SSF140736">
    <property type="entry name" value="Rv1873-like"/>
    <property type="match status" value="1"/>
</dbReference>
<evidence type="ECO:0000313" key="2">
    <source>
        <dbReference type="Proteomes" id="UP000607559"/>
    </source>
</evidence>
<dbReference type="InterPro" id="IPR014937">
    <property type="entry name" value="DUF1810"/>
</dbReference>
<dbReference type="EMBL" id="BMJC01000005">
    <property type="protein sequence ID" value="GGB18374.1"/>
    <property type="molecule type" value="Genomic_DNA"/>
</dbReference>
<organism evidence="1 2">
    <name type="scientific">Puia dinghuensis</name>
    <dbReference type="NCBI Taxonomy" id="1792502"/>
    <lineage>
        <taxon>Bacteria</taxon>
        <taxon>Pseudomonadati</taxon>
        <taxon>Bacteroidota</taxon>
        <taxon>Chitinophagia</taxon>
        <taxon>Chitinophagales</taxon>
        <taxon>Chitinophagaceae</taxon>
        <taxon>Puia</taxon>
    </lineage>
</organism>
<dbReference type="PIRSF" id="PIRSF008546">
    <property type="entry name" value="UCP008546"/>
    <property type="match status" value="1"/>
</dbReference>
<gene>
    <name evidence="1" type="ORF">GCM10011511_47750</name>
</gene>